<reference evidence="1 2" key="1">
    <citation type="submission" date="2024-02" db="EMBL/GenBank/DDBJ databases">
        <authorList>
            <person name="Chen Y."/>
            <person name="Shah S."/>
            <person name="Dougan E. K."/>
            <person name="Thang M."/>
            <person name="Chan C."/>
        </authorList>
    </citation>
    <scope>NUCLEOTIDE SEQUENCE [LARGE SCALE GENOMIC DNA]</scope>
</reference>
<name>A0ABP0IU47_9DINO</name>
<dbReference type="EMBL" id="CAXAMM010004991">
    <property type="protein sequence ID" value="CAK9005609.1"/>
    <property type="molecule type" value="Genomic_DNA"/>
</dbReference>
<keyword evidence="2" id="KW-1185">Reference proteome</keyword>
<comment type="caution">
    <text evidence="1">The sequence shown here is derived from an EMBL/GenBank/DDBJ whole genome shotgun (WGS) entry which is preliminary data.</text>
</comment>
<evidence type="ECO:0000313" key="2">
    <source>
        <dbReference type="Proteomes" id="UP001642464"/>
    </source>
</evidence>
<protein>
    <submittedName>
        <fullName evidence="1">Actin-binding protein IPP</fullName>
    </submittedName>
</protein>
<dbReference type="Proteomes" id="UP001642464">
    <property type="component" value="Unassembled WGS sequence"/>
</dbReference>
<proteinExistence type="predicted"/>
<accession>A0ABP0IU47</accession>
<gene>
    <name evidence="1" type="ORF">SCF082_LOCUS8675</name>
</gene>
<organism evidence="1 2">
    <name type="scientific">Durusdinium trenchii</name>
    <dbReference type="NCBI Taxonomy" id="1381693"/>
    <lineage>
        <taxon>Eukaryota</taxon>
        <taxon>Sar</taxon>
        <taxon>Alveolata</taxon>
        <taxon>Dinophyceae</taxon>
        <taxon>Suessiales</taxon>
        <taxon>Symbiodiniaceae</taxon>
        <taxon>Durusdinium</taxon>
    </lineage>
</organism>
<evidence type="ECO:0000313" key="1">
    <source>
        <dbReference type="EMBL" id="CAK9005609.1"/>
    </source>
</evidence>
<sequence>MQPWASLSGSYGPSTWKAEPLSQVLQALQTTQGQLSLLTKRLSMLREEHEALCDCLAFHGAVPAERLLAWMHRRRFAEARRRHPVACHETLESLMQAKELALDLAVRLGLEVCTTLSRLGRS</sequence>